<sequence>MAVLMMALNNSSSSINNNSNTNNEPKPIFHDFLGMNCASDSPLLLAPETSVFVGDIRTSEPYALASASFGASSGAHGHISAATSDLGSEMQVGNQFEGFSYPGSKSDFSGPEISNRFFRRKRCNSDSMFVGSTRDRMPQTGPGSLESFHLMKILQNGGGDEQPRWSHDEERFFGMQPLRPTSSSITLQPPIGSRPDSLISKWERPMTMKAGSMVQLPHLLNQITPFMDKASATKYKGANAGPLQVSQPAADESSRTGIKGGSGILSVFNANGGISERNSSRVLRSSTRGKVGPHIVDPESSNPMSGHGLTSATRRMTIFYAGQAHVFDDVHPKKADMIMTLAGSNGGSWSTTYNPKSSVQMPHAEIIPPNGGNEIGKGSLQLSRDICGRLTNPGYPSHGLHQGGCNLK</sequence>
<reference evidence="5" key="1">
    <citation type="journal article" date="2023" name="Plant J.">
        <title>The genome of the king protea, Protea cynaroides.</title>
        <authorList>
            <person name="Chang J."/>
            <person name="Duong T.A."/>
            <person name="Schoeman C."/>
            <person name="Ma X."/>
            <person name="Roodt D."/>
            <person name="Barker N."/>
            <person name="Li Z."/>
            <person name="Van de Peer Y."/>
            <person name="Mizrachi E."/>
        </authorList>
    </citation>
    <scope>NUCLEOTIDE SEQUENCE</scope>
    <source>
        <tissue evidence="5">Young leaves</tissue>
    </source>
</reference>
<name>A0A9Q0GTQ8_9MAGN</name>
<feature type="domain" description="Tify" evidence="4">
    <location>
        <begin position="309"/>
        <end position="344"/>
    </location>
</feature>
<evidence type="ECO:0000256" key="3">
    <source>
        <dbReference type="SAM" id="MobiDB-lite"/>
    </source>
</evidence>
<dbReference type="GO" id="GO:0005634">
    <property type="term" value="C:nucleus"/>
    <property type="evidence" value="ECO:0007669"/>
    <property type="project" value="UniProtKB-SubCell"/>
</dbReference>
<feature type="compositionally biased region" description="Polar residues" evidence="3">
    <location>
        <begin position="279"/>
        <end position="288"/>
    </location>
</feature>
<keyword evidence="2" id="KW-1184">Jasmonic acid signaling pathway</keyword>
<comment type="caution">
    <text evidence="5">The sequence shown here is derived from an EMBL/GenBank/DDBJ whole genome shotgun (WGS) entry which is preliminary data.</text>
</comment>
<dbReference type="PANTHER" id="PTHR33077:SF8">
    <property type="entry name" value="PROTEIN TIFY 8"/>
    <property type="match status" value="1"/>
</dbReference>
<gene>
    <name evidence="5" type="ORF">NE237_028669</name>
</gene>
<dbReference type="SMART" id="SM00979">
    <property type="entry name" value="TIFY"/>
    <property type="match status" value="1"/>
</dbReference>
<accession>A0A9Q0GTQ8</accession>
<feature type="region of interest" description="Disordered" evidence="3">
    <location>
        <begin position="279"/>
        <end position="308"/>
    </location>
</feature>
<evidence type="ECO:0000256" key="2">
    <source>
        <dbReference type="RuleBase" id="RU369065"/>
    </source>
</evidence>
<proteinExistence type="inferred from homology"/>
<dbReference type="PROSITE" id="PS51320">
    <property type="entry name" value="TIFY"/>
    <property type="match status" value="1"/>
</dbReference>
<comment type="domain">
    <text evidence="2">The jas domain is required for interaction with COI1.</text>
</comment>
<protein>
    <recommendedName>
        <fullName evidence="2">Protein TIFY</fullName>
    </recommendedName>
    <alternativeName>
        <fullName evidence="2">Jasmonate ZIM domain-containing protein</fullName>
    </alternativeName>
</protein>
<organism evidence="5 6">
    <name type="scientific">Protea cynaroides</name>
    <dbReference type="NCBI Taxonomy" id="273540"/>
    <lineage>
        <taxon>Eukaryota</taxon>
        <taxon>Viridiplantae</taxon>
        <taxon>Streptophyta</taxon>
        <taxon>Embryophyta</taxon>
        <taxon>Tracheophyta</taxon>
        <taxon>Spermatophyta</taxon>
        <taxon>Magnoliopsida</taxon>
        <taxon>Proteales</taxon>
        <taxon>Proteaceae</taxon>
        <taxon>Protea</taxon>
    </lineage>
</organism>
<dbReference type="PANTHER" id="PTHR33077">
    <property type="entry name" value="PROTEIN TIFY 4A-RELATED-RELATED"/>
    <property type="match status" value="1"/>
</dbReference>
<dbReference type="OrthoDB" id="1908882at2759"/>
<dbReference type="AlphaFoldDB" id="A0A9Q0GTQ8"/>
<dbReference type="GO" id="GO:2000022">
    <property type="term" value="P:regulation of jasmonic acid mediated signaling pathway"/>
    <property type="evidence" value="ECO:0007669"/>
    <property type="project" value="UniProtKB-UniRule"/>
</dbReference>
<dbReference type="Pfam" id="PF06200">
    <property type="entry name" value="tify"/>
    <property type="match status" value="1"/>
</dbReference>
<dbReference type="GO" id="GO:0031347">
    <property type="term" value="P:regulation of defense response"/>
    <property type="evidence" value="ECO:0007669"/>
    <property type="project" value="UniProtKB-UniRule"/>
</dbReference>
<comment type="similarity">
    <text evidence="1 2">Belongs to the TIFY/JAZ family.</text>
</comment>
<evidence type="ECO:0000313" key="5">
    <source>
        <dbReference type="EMBL" id="KAJ4951837.1"/>
    </source>
</evidence>
<keyword evidence="2" id="KW-0539">Nucleus</keyword>
<feature type="compositionally biased region" description="Polar residues" evidence="3">
    <location>
        <begin position="299"/>
        <end position="308"/>
    </location>
</feature>
<dbReference type="InterPro" id="IPR010399">
    <property type="entry name" value="Tify_dom"/>
</dbReference>
<evidence type="ECO:0000256" key="1">
    <source>
        <dbReference type="ARBA" id="ARBA00008614"/>
    </source>
</evidence>
<dbReference type="InterPro" id="IPR040390">
    <property type="entry name" value="TIFY/JAZ"/>
</dbReference>
<comment type="subcellular location">
    <subcellularLocation>
        <location evidence="2">Nucleus</location>
    </subcellularLocation>
</comment>
<evidence type="ECO:0000259" key="4">
    <source>
        <dbReference type="PROSITE" id="PS51320"/>
    </source>
</evidence>
<dbReference type="Proteomes" id="UP001141806">
    <property type="component" value="Unassembled WGS sequence"/>
</dbReference>
<comment type="function">
    <text evidence="2">Repressor of jasmonate responses.</text>
</comment>
<keyword evidence="6" id="KW-1185">Reference proteome</keyword>
<evidence type="ECO:0000313" key="6">
    <source>
        <dbReference type="Proteomes" id="UP001141806"/>
    </source>
</evidence>
<dbReference type="GO" id="GO:0009611">
    <property type="term" value="P:response to wounding"/>
    <property type="evidence" value="ECO:0007669"/>
    <property type="project" value="UniProtKB-UniRule"/>
</dbReference>
<dbReference type="EMBL" id="JAMYWD010000012">
    <property type="protein sequence ID" value="KAJ4951837.1"/>
    <property type="molecule type" value="Genomic_DNA"/>
</dbReference>